<gene>
    <name evidence="1" type="ORF">FRZ44_38780</name>
</gene>
<reference evidence="1 2" key="1">
    <citation type="submission" date="2019-08" db="EMBL/GenBank/DDBJ databases">
        <title>Hyperibacter terrae gen. nov., sp. nov. and Hyperibacter viscosus sp. nov., two new members in the family Rhodospirillaceae isolated from the rhizosphere of Hypericum perforatum.</title>
        <authorList>
            <person name="Noviana Z."/>
        </authorList>
    </citation>
    <scope>NUCLEOTIDE SEQUENCE [LARGE SCALE GENOMIC DNA]</scope>
    <source>
        <strain evidence="1 2">R5913</strain>
    </source>
</reference>
<organism evidence="1 2">
    <name type="scientific">Hypericibacter terrae</name>
    <dbReference type="NCBI Taxonomy" id="2602015"/>
    <lineage>
        <taxon>Bacteria</taxon>
        <taxon>Pseudomonadati</taxon>
        <taxon>Pseudomonadota</taxon>
        <taxon>Alphaproteobacteria</taxon>
        <taxon>Rhodospirillales</taxon>
        <taxon>Dongiaceae</taxon>
        <taxon>Hypericibacter</taxon>
    </lineage>
</organism>
<evidence type="ECO:0000313" key="2">
    <source>
        <dbReference type="Proteomes" id="UP000326202"/>
    </source>
</evidence>
<proteinExistence type="predicted"/>
<dbReference type="Proteomes" id="UP000326202">
    <property type="component" value="Chromosome"/>
</dbReference>
<dbReference type="OrthoDB" id="7023555at2"/>
<protein>
    <submittedName>
        <fullName evidence="1">Uncharacterized protein</fullName>
    </submittedName>
</protein>
<dbReference type="AlphaFoldDB" id="A0A5J6MMZ6"/>
<dbReference type="KEGG" id="htq:FRZ44_38780"/>
<evidence type="ECO:0000313" key="1">
    <source>
        <dbReference type="EMBL" id="QEX18571.1"/>
    </source>
</evidence>
<dbReference type="EMBL" id="CP042906">
    <property type="protein sequence ID" value="QEX18571.1"/>
    <property type="molecule type" value="Genomic_DNA"/>
</dbReference>
<dbReference type="RefSeq" id="WP_151178717.1">
    <property type="nucleotide sequence ID" value="NZ_CP042906.1"/>
</dbReference>
<accession>A0A5J6MMZ6</accession>
<sequence length="143" mass="14573">MPINILQRDDGSMTFGGDDPTVGFINETTEWVATSVDKVFFVATRPYRVKAISARPTVAGTDGSAVTATIRKAASGTAIASGTALHSGSIDLKGSANTVQDLALSATATDLDIADGDCIGIDFTGTLTSATGVVTVTLAPKYS</sequence>
<name>A0A5J6MMZ6_9PROT</name>
<keyword evidence="2" id="KW-1185">Reference proteome</keyword>